<comment type="function">
    <text evidence="5">A flexible structure which links the flagellar filament to the drive apparatus in the basal body.</text>
</comment>
<dbReference type="PANTHER" id="PTHR30435:SF1">
    <property type="entry name" value="FLAGELLAR HOOK PROTEIN FLGE"/>
    <property type="match status" value="1"/>
</dbReference>
<dbReference type="InterPro" id="IPR037925">
    <property type="entry name" value="FlgE/F/G-like"/>
</dbReference>
<reference evidence="9 10" key="1">
    <citation type="submission" date="2016-02" db="EMBL/GenBank/DDBJ databases">
        <authorList>
            <person name="Wen L."/>
            <person name="He K."/>
            <person name="Yang H."/>
        </authorList>
    </citation>
    <scope>NUCLEOTIDE SEQUENCE [LARGE SCALE GENOMIC DNA]</scope>
    <source>
        <strain evidence="9 10">CV58</strain>
    </source>
</reference>
<dbReference type="Pfam" id="PF06429">
    <property type="entry name" value="Flg_bbr_C"/>
    <property type="match status" value="1"/>
</dbReference>
<dbReference type="SUPFAM" id="SSF117143">
    <property type="entry name" value="Flagellar hook protein flgE"/>
    <property type="match status" value="1"/>
</dbReference>
<dbReference type="RefSeq" id="WP_068391691.1">
    <property type="nucleotide sequence ID" value="NZ_LSZO01000183.1"/>
</dbReference>
<evidence type="ECO:0000313" key="9">
    <source>
        <dbReference type="EMBL" id="KXU36387.1"/>
    </source>
</evidence>
<keyword evidence="10" id="KW-1185">Reference proteome</keyword>
<keyword evidence="9" id="KW-0966">Cell projection</keyword>
<proteinExistence type="inferred from homology"/>
<dbReference type="NCBIfam" id="NF004238">
    <property type="entry name" value="PRK05682.1-1"/>
    <property type="match status" value="1"/>
</dbReference>
<comment type="similarity">
    <text evidence="2 5">Belongs to the flagella basal body rod proteins family.</text>
</comment>
<dbReference type="EMBL" id="LSZO01000183">
    <property type="protein sequence ID" value="KXU36387.1"/>
    <property type="molecule type" value="Genomic_DNA"/>
</dbReference>
<dbReference type="Gene3D" id="2.60.98.20">
    <property type="entry name" value="Flagellar hook protein FlgE"/>
    <property type="match status" value="1"/>
</dbReference>
<dbReference type="InterPro" id="IPR020013">
    <property type="entry name" value="Flagellar_FlgE/F/G"/>
</dbReference>
<dbReference type="Pfam" id="PF22692">
    <property type="entry name" value="LlgE_F_G_D1"/>
    <property type="match status" value="1"/>
</dbReference>
<gene>
    <name evidence="9" type="ORF">AXE65_05020</name>
</gene>
<dbReference type="InterPro" id="IPR053967">
    <property type="entry name" value="LlgE_F_G-like_D1"/>
</dbReference>
<dbReference type="GO" id="GO:0005829">
    <property type="term" value="C:cytosol"/>
    <property type="evidence" value="ECO:0007669"/>
    <property type="project" value="TreeGrafter"/>
</dbReference>
<dbReference type="NCBIfam" id="TIGR03506">
    <property type="entry name" value="FlgEFG_subfam"/>
    <property type="match status" value="1"/>
</dbReference>
<evidence type="ECO:0000259" key="6">
    <source>
        <dbReference type="Pfam" id="PF06429"/>
    </source>
</evidence>
<dbReference type="AlphaFoldDB" id="A0A139SPA5"/>
<evidence type="ECO:0000259" key="7">
    <source>
        <dbReference type="Pfam" id="PF07559"/>
    </source>
</evidence>
<dbReference type="InterPro" id="IPR037058">
    <property type="entry name" value="Falgellar_hook_FlgE_sf"/>
</dbReference>
<organism evidence="9 10">
    <name type="scientific">Ventosimonas gracilis</name>
    <dbReference type="NCBI Taxonomy" id="1680762"/>
    <lineage>
        <taxon>Bacteria</taxon>
        <taxon>Pseudomonadati</taxon>
        <taxon>Pseudomonadota</taxon>
        <taxon>Gammaproteobacteria</taxon>
        <taxon>Pseudomonadales</taxon>
        <taxon>Ventosimonadaceae</taxon>
        <taxon>Ventosimonas</taxon>
    </lineage>
</organism>
<evidence type="ECO:0000256" key="3">
    <source>
        <dbReference type="ARBA" id="ARBA00019015"/>
    </source>
</evidence>
<evidence type="ECO:0000256" key="1">
    <source>
        <dbReference type="ARBA" id="ARBA00004117"/>
    </source>
</evidence>
<sequence>MAFNIGLSGLRAANADLSVTGNNIANVGSAGFKQSRAEFADLYAASVHGLGSSPRGSGVQQPHIAQLFYQGNINDTQNPLDLAINGNGFFVTKDGGEISYTRAGYFKADNQGYIVNNFNQRLQGYRADSEGRLQNGVLGDLQIAKGNHEPKASSRIEWNFNLDSSKASPTAWQNAYDEHLKANPDDKAGALEAANKTFNPKDPASYNHSTSIELFDSQGNSHHLTQYFVKTGQGQWQMKTLIDGRSPTNPESTEAAMVSLEFDSAGRLDTSKLAASGGISVGPGGLLKLEGWIPAHADGGTPPKWSANGSAAAAEGIQMDLRQSTQFASAFGVNSQSQNGYSTGQLSGVEIDERGMIFTRYTNGMTKLQGQVALADFANVQGLTALGKTSWAQTLESGEAVIGAPSSGTLGKLHSHALEDANIELSEQMVNLIVAQRNYQANAKTIETESAITQTLINLR</sequence>
<comment type="caution">
    <text evidence="9">The sequence shown here is derived from an EMBL/GenBank/DDBJ whole genome shotgun (WGS) entry which is preliminary data.</text>
</comment>
<dbReference type="Pfam" id="PF07559">
    <property type="entry name" value="FlgE_D2"/>
    <property type="match status" value="1"/>
</dbReference>
<evidence type="ECO:0000256" key="5">
    <source>
        <dbReference type="RuleBase" id="RU362116"/>
    </source>
</evidence>
<dbReference type="GO" id="GO:0071978">
    <property type="term" value="P:bacterial-type flagellum-dependent swarming motility"/>
    <property type="evidence" value="ECO:0007669"/>
    <property type="project" value="TreeGrafter"/>
</dbReference>
<dbReference type="GO" id="GO:0009425">
    <property type="term" value="C:bacterial-type flagellum basal body"/>
    <property type="evidence" value="ECO:0007669"/>
    <property type="project" value="UniProtKB-SubCell"/>
</dbReference>
<evidence type="ECO:0000259" key="8">
    <source>
        <dbReference type="Pfam" id="PF22692"/>
    </source>
</evidence>
<evidence type="ECO:0000256" key="2">
    <source>
        <dbReference type="ARBA" id="ARBA00009677"/>
    </source>
</evidence>
<feature type="domain" description="Flagellar hook protein FlgE D2" evidence="7">
    <location>
        <begin position="193"/>
        <end position="341"/>
    </location>
</feature>
<comment type="subcellular location">
    <subcellularLocation>
        <location evidence="1 5">Bacterial flagellum basal body</location>
    </subcellularLocation>
</comment>
<dbReference type="OrthoDB" id="8578401at2"/>
<evidence type="ECO:0000256" key="4">
    <source>
        <dbReference type="ARBA" id="ARBA00023143"/>
    </source>
</evidence>
<dbReference type="InterPro" id="IPR011491">
    <property type="entry name" value="FlgE_D2"/>
</dbReference>
<feature type="domain" description="Flagellar basal-body/hook protein C-terminal" evidence="6">
    <location>
        <begin position="415"/>
        <end position="459"/>
    </location>
</feature>
<keyword evidence="9" id="KW-0969">Cilium</keyword>
<name>A0A139SPA5_9GAMM</name>
<dbReference type="InterPro" id="IPR010930">
    <property type="entry name" value="Flg_bb/hook_C_dom"/>
</dbReference>
<keyword evidence="4 5" id="KW-0975">Bacterial flagellum</keyword>
<dbReference type="Proteomes" id="UP000072660">
    <property type="component" value="Unassembled WGS sequence"/>
</dbReference>
<dbReference type="GO" id="GO:0009424">
    <property type="term" value="C:bacterial-type flagellum hook"/>
    <property type="evidence" value="ECO:0007669"/>
    <property type="project" value="TreeGrafter"/>
</dbReference>
<dbReference type="PANTHER" id="PTHR30435">
    <property type="entry name" value="FLAGELLAR PROTEIN"/>
    <property type="match status" value="1"/>
</dbReference>
<keyword evidence="9" id="KW-0282">Flagellum</keyword>
<feature type="domain" description="Flagellar hook protein FlgE/F/G-like D1" evidence="8">
    <location>
        <begin position="83"/>
        <end position="124"/>
    </location>
</feature>
<accession>A0A139SPA5</accession>
<evidence type="ECO:0000313" key="10">
    <source>
        <dbReference type="Proteomes" id="UP000072660"/>
    </source>
</evidence>
<protein>
    <recommendedName>
        <fullName evidence="3 5">Flagellar hook protein FlgE</fullName>
    </recommendedName>
</protein>